<evidence type="ECO:0000256" key="6">
    <source>
        <dbReference type="SAM" id="Phobius"/>
    </source>
</evidence>
<comment type="subcellular location">
    <subcellularLocation>
        <location evidence="1">Membrane</location>
        <topology evidence="1">Multi-pass membrane protein</topology>
    </subcellularLocation>
</comment>
<evidence type="ECO:0000313" key="9">
    <source>
        <dbReference type="Proteomes" id="UP000761264"/>
    </source>
</evidence>
<gene>
    <name evidence="8" type="ORF">HBA54_19785</name>
</gene>
<keyword evidence="3 6" id="KW-0812">Transmembrane</keyword>
<feature type="transmembrane region" description="Helical" evidence="6">
    <location>
        <begin position="37"/>
        <end position="56"/>
    </location>
</feature>
<feature type="transmembrane region" description="Helical" evidence="6">
    <location>
        <begin position="207"/>
        <end position="225"/>
    </location>
</feature>
<dbReference type="SUPFAM" id="SSF103481">
    <property type="entry name" value="Multidrug resistance efflux transporter EmrE"/>
    <property type="match status" value="2"/>
</dbReference>
<evidence type="ECO:0000256" key="4">
    <source>
        <dbReference type="ARBA" id="ARBA00022989"/>
    </source>
</evidence>
<dbReference type="RefSeq" id="WP_167227866.1">
    <property type="nucleotide sequence ID" value="NZ_JAAQPH010000016.1"/>
</dbReference>
<feature type="domain" description="EamA" evidence="7">
    <location>
        <begin position="9"/>
        <end position="140"/>
    </location>
</feature>
<evidence type="ECO:0000256" key="3">
    <source>
        <dbReference type="ARBA" id="ARBA00022692"/>
    </source>
</evidence>
<dbReference type="EMBL" id="JAAQPH010000016">
    <property type="protein sequence ID" value="NIA70844.1"/>
    <property type="molecule type" value="Genomic_DNA"/>
</dbReference>
<feature type="transmembrane region" description="Helical" evidence="6">
    <location>
        <begin position="12"/>
        <end position="31"/>
    </location>
</feature>
<feature type="transmembrane region" description="Helical" evidence="6">
    <location>
        <begin position="103"/>
        <end position="119"/>
    </location>
</feature>
<dbReference type="Proteomes" id="UP000761264">
    <property type="component" value="Unassembled WGS sequence"/>
</dbReference>
<dbReference type="PANTHER" id="PTHR22911:SF6">
    <property type="entry name" value="SOLUTE CARRIER FAMILY 35 MEMBER G1"/>
    <property type="match status" value="1"/>
</dbReference>
<feature type="domain" description="EamA" evidence="7">
    <location>
        <begin position="150"/>
        <end position="278"/>
    </location>
</feature>
<dbReference type="PANTHER" id="PTHR22911">
    <property type="entry name" value="ACYL-MALONYL CONDENSING ENZYME-RELATED"/>
    <property type="match status" value="1"/>
</dbReference>
<keyword evidence="9" id="KW-1185">Reference proteome</keyword>
<name>A0A967KCF4_9PROT</name>
<keyword evidence="4 6" id="KW-1133">Transmembrane helix</keyword>
<feature type="transmembrane region" description="Helical" evidence="6">
    <location>
        <begin position="151"/>
        <end position="171"/>
    </location>
</feature>
<dbReference type="GO" id="GO:0016020">
    <property type="term" value="C:membrane"/>
    <property type="evidence" value="ECO:0007669"/>
    <property type="project" value="UniProtKB-SubCell"/>
</dbReference>
<sequence>MPPASPTLKAIAWMMGALLSFAFMTISVRELTGEMHAFQMLFIRSAIGVCILLPFLQRQGWGQIRVAHLGGHATRNVIHFTGQVLWISGIALLPLATVTALEFTAPLWGGALAVLFLGEKMNRGRWIAFGLGFVGVLVIIRPGFIEVSDGILIMLACAFFFGATGATTKWLTRRETALAIVFYMVAMQAVMGAVASSFVWTPPAWHQTPWLLLLAITGLSAHYCLTRALAAADATFIMPMEFLRLPLIALFAYLLYAEAFEFMTLLGAAIIFSGNFVSIRHETRSVVR</sequence>
<organism evidence="8 9">
    <name type="scientific">Pelagibius litoralis</name>
    <dbReference type="NCBI Taxonomy" id="374515"/>
    <lineage>
        <taxon>Bacteria</taxon>
        <taxon>Pseudomonadati</taxon>
        <taxon>Pseudomonadota</taxon>
        <taxon>Alphaproteobacteria</taxon>
        <taxon>Rhodospirillales</taxon>
        <taxon>Rhodovibrionaceae</taxon>
        <taxon>Pelagibius</taxon>
    </lineage>
</organism>
<evidence type="ECO:0000256" key="1">
    <source>
        <dbReference type="ARBA" id="ARBA00004141"/>
    </source>
</evidence>
<evidence type="ECO:0000256" key="5">
    <source>
        <dbReference type="ARBA" id="ARBA00023136"/>
    </source>
</evidence>
<dbReference type="InterPro" id="IPR037185">
    <property type="entry name" value="EmrE-like"/>
</dbReference>
<comment type="similarity">
    <text evidence="2">Belongs to the drug/metabolite transporter (DMT) superfamily. 10 TMS drug/metabolite exporter (DME) (TC 2.A.7.3) family.</text>
</comment>
<dbReference type="AlphaFoldDB" id="A0A967KCF4"/>
<feature type="transmembrane region" description="Helical" evidence="6">
    <location>
        <begin position="178"/>
        <end position="201"/>
    </location>
</feature>
<evidence type="ECO:0000313" key="8">
    <source>
        <dbReference type="EMBL" id="NIA70844.1"/>
    </source>
</evidence>
<feature type="transmembrane region" description="Helical" evidence="6">
    <location>
        <begin position="126"/>
        <end position="145"/>
    </location>
</feature>
<dbReference type="InterPro" id="IPR000620">
    <property type="entry name" value="EamA_dom"/>
</dbReference>
<dbReference type="Pfam" id="PF00892">
    <property type="entry name" value="EamA"/>
    <property type="match status" value="2"/>
</dbReference>
<keyword evidence="5 6" id="KW-0472">Membrane</keyword>
<protein>
    <submittedName>
        <fullName evidence="8">DMT family transporter</fullName>
    </submittedName>
</protein>
<evidence type="ECO:0000256" key="2">
    <source>
        <dbReference type="ARBA" id="ARBA00009853"/>
    </source>
</evidence>
<comment type="caution">
    <text evidence="8">The sequence shown here is derived from an EMBL/GenBank/DDBJ whole genome shotgun (WGS) entry which is preliminary data.</text>
</comment>
<proteinExistence type="inferred from homology"/>
<reference evidence="8" key="1">
    <citation type="submission" date="2020-03" db="EMBL/GenBank/DDBJ databases">
        <title>Genome of Pelagibius litoralis DSM 21314T.</title>
        <authorList>
            <person name="Wang G."/>
        </authorList>
    </citation>
    <scope>NUCLEOTIDE SEQUENCE</scope>
    <source>
        <strain evidence="8">DSM 21314</strain>
    </source>
</reference>
<accession>A0A967KCF4</accession>
<evidence type="ECO:0000259" key="7">
    <source>
        <dbReference type="Pfam" id="PF00892"/>
    </source>
</evidence>